<evidence type="ECO:0000256" key="4">
    <source>
        <dbReference type="SAM" id="Phobius"/>
    </source>
</evidence>
<evidence type="ECO:0000256" key="1">
    <source>
        <dbReference type="ARBA" id="ARBA00006739"/>
    </source>
</evidence>
<protein>
    <recommendedName>
        <fullName evidence="5">Glycosyltransferase 2-like domain-containing protein</fullName>
    </recommendedName>
</protein>
<comment type="caution">
    <text evidence="6">The sequence shown here is derived from an EMBL/GenBank/DDBJ whole genome shotgun (WGS) entry which is preliminary data.</text>
</comment>
<dbReference type="Gene3D" id="3.90.550.10">
    <property type="entry name" value="Spore Coat Polysaccharide Biosynthesis Protein SpsA, Chain A"/>
    <property type="match status" value="1"/>
</dbReference>
<dbReference type="PANTHER" id="PTHR43630:SF1">
    <property type="entry name" value="POLY-BETA-1,6-N-ACETYL-D-GLUCOSAMINE SYNTHASE"/>
    <property type="match status" value="1"/>
</dbReference>
<dbReference type="InterPro" id="IPR001173">
    <property type="entry name" value="Glyco_trans_2-like"/>
</dbReference>
<evidence type="ECO:0000313" key="6">
    <source>
        <dbReference type="EMBL" id="OGL39194.1"/>
    </source>
</evidence>
<feature type="transmembrane region" description="Helical" evidence="4">
    <location>
        <begin position="326"/>
        <end position="344"/>
    </location>
</feature>
<keyword evidence="3" id="KW-0808">Transferase</keyword>
<evidence type="ECO:0000256" key="2">
    <source>
        <dbReference type="ARBA" id="ARBA00022676"/>
    </source>
</evidence>
<feature type="transmembrane region" description="Helical" evidence="4">
    <location>
        <begin position="301"/>
        <end position="320"/>
    </location>
</feature>
<gene>
    <name evidence="6" type="ORF">A2042_06320</name>
</gene>
<dbReference type="AlphaFoldDB" id="A0A1F7RE28"/>
<sequence>MKMLLIVNSFVFAFSMLGILLVFFFNPLLIWIVYLIKGKKTSKYSPTHPSVSLITVVHNAENIIVDKIKNSLALNYPSGNYEIIVFSDGSTDETENKVKPFTEKKFRFLCSPTHDGKSYGINKAVQNSSGEVIVFSDADAMLEPNAIINLVKHFADPEVGGVCGKCIIYEDISKLAKAQSSYLRFDSTIKKIESQIGFLTSSTGTLCTIRKDLFQPIPPGVTDDLYLCLSIIKQNHRFLFEPDAKAFIKASSRSSAHEVERRRRIVNRSLTGIYIMRELFNPLKYGLFSISLLINKCFRRLLPFFLIFMFSSSLFLSFYIPPIKVALYLQIVFYLLALSYRLLFQHLPVVKIATRLTSLAFYFCLGNYGTLFGVLDFLMGKQIVKWNPQKTD</sequence>
<dbReference type="EMBL" id="MGDB01000126">
    <property type="protein sequence ID" value="OGL39194.1"/>
    <property type="molecule type" value="Genomic_DNA"/>
</dbReference>
<evidence type="ECO:0000259" key="5">
    <source>
        <dbReference type="Pfam" id="PF00535"/>
    </source>
</evidence>
<dbReference type="SUPFAM" id="SSF53448">
    <property type="entry name" value="Nucleotide-diphospho-sugar transferases"/>
    <property type="match status" value="1"/>
</dbReference>
<name>A0A1F7RE28_9BACT</name>
<dbReference type="Proteomes" id="UP000178526">
    <property type="component" value="Unassembled WGS sequence"/>
</dbReference>
<accession>A0A1F7RE28</accession>
<feature type="domain" description="Glycosyltransferase 2-like" evidence="5">
    <location>
        <begin position="52"/>
        <end position="195"/>
    </location>
</feature>
<evidence type="ECO:0000256" key="3">
    <source>
        <dbReference type="ARBA" id="ARBA00022679"/>
    </source>
</evidence>
<feature type="transmembrane region" description="Helical" evidence="4">
    <location>
        <begin position="356"/>
        <end position="379"/>
    </location>
</feature>
<keyword evidence="4" id="KW-0472">Membrane</keyword>
<comment type="similarity">
    <text evidence="1">Belongs to the glycosyltransferase 2 family.</text>
</comment>
<evidence type="ECO:0000313" key="7">
    <source>
        <dbReference type="Proteomes" id="UP000178526"/>
    </source>
</evidence>
<dbReference type="Pfam" id="PF00535">
    <property type="entry name" value="Glycos_transf_2"/>
    <property type="match status" value="1"/>
</dbReference>
<keyword evidence="4" id="KW-0812">Transmembrane</keyword>
<proteinExistence type="inferred from homology"/>
<keyword evidence="4" id="KW-1133">Transmembrane helix</keyword>
<feature type="transmembrane region" description="Helical" evidence="4">
    <location>
        <begin position="12"/>
        <end position="36"/>
    </location>
</feature>
<reference evidence="6 7" key="1">
    <citation type="journal article" date="2016" name="Nat. Commun.">
        <title>Thousands of microbial genomes shed light on interconnected biogeochemical processes in an aquifer system.</title>
        <authorList>
            <person name="Anantharaman K."/>
            <person name="Brown C.T."/>
            <person name="Hug L.A."/>
            <person name="Sharon I."/>
            <person name="Castelle C.J."/>
            <person name="Probst A.J."/>
            <person name="Thomas B.C."/>
            <person name="Singh A."/>
            <person name="Wilkins M.J."/>
            <person name="Karaoz U."/>
            <person name="Brodie E.L."/>
            <person name="Williams K.H."/>
            <person name="Hubbard S.S."/>
            <person name="Banfield J.F."/>
        </authorList>
    </citation>
    <scope>NUCLEOTIDE SEQUENCE [LARGE SCALE GENOMIC DNA]</scope>
</reference>
<keyword evidence="2" id="KW-0328">Glycosyltransferase</keyword>
<dbReference type="PANTHER" id="PTHR43630">
    <property type="entry name" value="POLY-BETA-1,6-N-ACETYL-D-GLUCOSAMINE SYNTHASE"/>
    <property type="match status" value="1"/>
</dbReference>
<dbReference type="GO" id="GO:0016757">
    <property type="term" value="F:glycosyltransferase activity"/>
    <property type="evidence" value="ECO:0007669"/>
    <property type="project" value="UniProtKB-KW"/>
</dbReference>
<dbReference type="InterPro" id="IPR029044">
    <property type="entry name" value="Nucleotide-diphossugar_trans"/>
</dbReference>
<organism evidence="6 7">
    <name type="scientific">Candidatus Schekmanbacteria bacterium GWA2_38_11</name>
    <dbReference type="NCBI Taxonomy" id="1817876"/>
    <lineage>
        <taxon>Bacteria</taxon>
        <taxon>Candidatus Schekmaniibacteriota</taxon>
    </lineage>
</organism>